<keyword evidence="8" id="KW-0732">Signal</keyword>
<dbReference type="Pfam" id="PF00528">
    <property type="entry name" value="BPD_transp_1"/>
    <property type="match status" value="1"/>
</dbReference>
<feature type="transmembrane region" description="Helical" evidence="7">
    <location>
        <begin position="355"/>
        <end position="375"/>
    </location>
</feature>
<dbReference type="PANTHER" id="PTHR30193">
    <property type="entry name" value="ABC TRANSPORTER PERMEASE PROTEIN"/>
    <property type="match status" value="1"/>
</dbReference>
<evidence type="ECO:0000313" key="10">
    <source>
        <dbReference type="EMBL" id="MEC0239017.1"/>
    </source>
</evidence>
<keyword evidence="3" id="KW-1003">Cell membrane</keyword>
<dbReference type="Pfam" id="PF13360">
    <property type="entry name" value="PQQ_2"/>
    <property type="match status" value="2"/>
</dbReference>
<comment type="subcellular location">
    <subcellularLocation>
        <location evidence="1 7">Cell membrane</location>
        <topology evidence="1 7">Multi-pass membrane protein</topology>
    </subcellularLocation>
</comment>
<feature type="transmembrane region" description="Helical" evidence="7">
    <location>
        <begin position="408"/>
        <end position="429"/>
    </location>
</feature>
<evidence type="ECO:0000256" key="5">
    <source>
        <dbReference type="ARBA" id="ARBA00022989"/>
    </source>
</evidence>
<feature type="signal peptide" evidence="8">
    <location>
        <begin position="1"/>
        <end position="24"/>
    </location>
</feature>
<feature type="chain" id="PRO_5046708764" evidence="8">
    <location>
        <begin position="25"/>
        <end position="638"/>
    </location>
</feature>
<reference evidence="10 11" key="1">
    <citation type="submission" date="2023-03" db="EMBL/GenBank/DDBJ databases">
        <title>Bacillus Genome Sequencing.</title>
        <authorList>
            <person name="Dunlap C."/>
        </authorList>
    </citation>
    <scope>NUCLEOTIDE SEQUENCE [LARGE SCALE GENOMIC DNA]</scope>
    <source>
        <strain evidence="10 11">BD-525</strain>
    </source>
</reference>
<dbReference type="InterPro" id="IPR035906">
    <property type="entry name" value="MetI-like_sf"/>
</dbReference>
<dbReference type="SUPFAM" id="SSF161098">
    <property type="entry name" value="MetI-like"/>
    <property type="match status" value="1"/>
</dbReference>
<name>A0ABU6GLJ2_9BACL</name>
<dbReference type="RefSeq" id="WP_326085909.1">
    <property type="nucleotide sequence ID" value="NZ_JARLKZ010000003.1"/>
</dbReference>
<dbReference type="InterPro" id="IPR000515">
    <property type="entry name" value="MetI-like"/>
</dbReference>
<evidence type="ECO:0000256" key="3">
    <source>
        <dbReference type="ARBA" id="ARBA00022475"/>
    </source>
</evidence>
<comment type="caution">
    <text evidence="10">The sequence shown here is derived from an EMBL/GenBank/DDBJ whole genome shotgun (WGS) entry which is preliminary data.</text>
</comment>
<evidence type="ECO:0000256" key="8">
    <source>
        <dbReference type="SAM" id="SignalP"/>
    </source>
</evidence>
<comment type="similarity">
    <text evidence="7">Belongs to the binding-protein-dependent transport system permease family.</text>
</comment>
<evidence type="ECO:0000256" key="2">
    <source>
        <dbReference type="ARBA" id="ARBA00022448"/>
    </source>
</evidence>
<dbReference type="PANTHER" id="PTHR30193:SF37">
    <property type="entry name" value="INNER MEMBRANE ABC TRANSPORTER PERMEASE PROTEIN YCJO"/>
    <property type="match status" value="1"/>
</dbReference>
<gene>
    <name evidence="10" type="ORF">P4H66_03915</name>
</gene>
<keyword evidence="2 7" id="KW-0813">Transport</keyword>
<evidence type="ECO:0000313" key="11">
    <source>
        <dbReference type="Proteomes" id="UP001344632"/>
    </source>
</evidence>
<feature type="domain" description="ABC transmembrane type-1" evidence="9">
    <location>
        <begin position="413"/>
        <end position="629"/>
    </location>
</feature>
<dbReference type="Gene3D" id="1.10.3720.10">
    <property type="entry name" value="MetI-like"/>
    <property type="match status" value="1"/>
</dbReference>
<dbReference type="PROSITE" id="PS50928">
    <property type="entry name" value="ABC_TM1"/>
    <property type="match status" value="1"/>
</dbReference>
<evidence type="ECO:0000259" key="9">
    <source>
        <dbReference type="PROSITE" id="PS50928"/>
    </source>
</evidence>
<keyword evidence="11" id="KW-1185">Reference proteome</keyword>
<dbReference type="InterPro" id="IPR051393">
    <property type="entry name" value="ABC_transporter_permease"/>
</dbReference>
<evidence type="ECO:0000256" key="4">
    <source>
        <dbReference type="ARBA" id="ARBA00022692"/>
    </source>
</evidence>
<accession>A0ABU6GLJ2</accession>
<proteinExistence type="inferred from homology"/>
<feature type="transmembrane region" description="Helical" evidence="7">
    <location>
        <begin position="504"/>
        <end position="530"/>
    </location>
</feature>
<protein>
    <submittedName>
        <fullName evidence="10">DUF5711 family protein</fullName>
    </submittedName>
</protein>
<dbReference type="InterPro" id="IPR001680">
    <property type="entry name" value="WD40_rpt"/>
</dbReference>
<evidence type="ECO:0000256" key="6">
    <source>
        <dbReference type="ARBA" id="ARBA00023136"/>
    </source>
</evidence>
<dbReference type="InterPro" id="IPR018391">
    <property type="entry name" value="PQQ_b-propeller_rpt"/>
</dbReference>
<feature type="transmembrane region" description="Helical" evidence="7">
    <location>
        <begin position="450"/>
        <end position="469"/>
    </location>
</feature>
<dbReference type="SMART" id="SM00320">
    <property type="entry name" value="WD40"/>
    <property type="match status" value="6"/>
</dbReference>
<keyword evidence="5 7" id="KW-1133">Transmembrane helix</keyword>
<feature type="transmembrane region" description="Helical" evidence="7">
    <location>
        <begin position="608"/>
        <end position="630"/>
    </location>
</feature>
<keyword evidence="6 7" id="KW-0472">Membrane</keyword>
<keyword evidence="4 7" id="KW-0812">Transmembrane</keyword>
<sequence>MRRTFRMFLMLTMILGLLPQAAMAKDKWSIDGAGDITSISIAQDGSRLAIGSHGAKANVYSSDGEPIFGFDAKNVVTGVQLMKNGDLIVSSDDRHLYAFDAKGTKLWDKNMKLQIKGISSSLDGLVTAVFTQRSENVVFIDPATGDPKNEAKTGAIIKTIKVSPNGKWVAAASSDQYIHLMNEQGEVLRKFGASGQIMSIAVSDQGETAVGTESKRVEWFDQDGKRQHSFSTRDSATHVSYTADGKYLAVSDLSGYFYLLDSKGKQLWETKINGQGRNVELDTEGKILYAGTGDGQVLKYDVGAIVSQAQKQGKVRMGLWAAASLVVIAAIWLGLRMMKKRNRLGVFLDIWKSKWVYLGLAPTFILLLTFLYFPAFSGLFHSLYKWQPGARTTFIGLDNFRRMFHDPYVVHGIGNLLILIITGLVKTIIPPLIVAELIYHLRSKRMQYGFRTAFTASMVIPGVAMLLVWQNLYDPNLGLFNNFLELIGLGSWAHGWLGDPKTALWALIFMGFPFVGILQLLVFYAGLLSIPVELVESAKIDGAGLPRIIRSIHLPLLAGQFKFLIILALIGIVQDFNGILIVTGGGPMDSTYVPALQMYYAATKFNDLGYASALGVSMFVVIMIITIINLKFIRTEND</sequence>
<dbReference type="InterPro" id="IPR011047">
    <property type="entry name" value="Quinoprotein_ADH-like_sf"/>
</dbReference>
<dbReference type="InterPro" id="IPR015943">
    <property type="entry name" value="WD40/YVTN_repeat-like_dom_sf"/>
</dbReference>
<dbReference type="EMBL" id="JARLKZ010000003">
    <property type="protein sequence ID" value="MEC0239017.1"/>
    <property type="molecule type" value="Genomic_DNA"/>
</dbReference>
<feature type="transmembrane region" description="Helical" evidence="7">
    <location>
        <begin position="317"/>
        <end position="335"/>
    </location>
</feature>
<dbReference type="SMART" id="SM00564">
    <property type="entry name" value="PQQ"/>
    <property type="match status" value="3"/>
</dbReference>
<dbReference type="SUPFAM" id="SSF50998">
    <property type="entry name" value="Quinoprotein alcohol dehydrogenase-like"/>
    <property type="match status" value="1"/>
</dbReference>
<dbReference type="Gene3D" id="2.130.10.10">
    <property type="entry name" value="YVTN repeat-like/Quinoprotein amine dehydrogenase"/>
    <property type="match status" value="1"/>
</dbReference>
<evidence type="ECO:0000256" key="1">
    <source>
        <dbReference type="ARBA" id="ARBA00004651"/>
    </source>
</evidence>
<dbReference type="Proteomes" id="UP001344632">
    <property type="component" value="Unassembled WGS sequence"/>
</dbReference>
<organism evidence="10 11">
    <name type="scientific">Paenibacillus dokdonensis</name>
    <dbReference type="NCBI Taxonomy" id="2567944"/>
    <lineage>
        <taxon>Bacteria</taxon>
        <taxon>Bacillati</taxon>
        <taxon>Bacillota</taxon>
        <taxon>Bacilli</taxon>
        <taxon>Bacillales</taxon>
        <taxon>Paenibacillaceae</taxon>
        <taxon>Paenibacillus</taxon>
    </lineage>
</organism>
<dbReference type="CDD" id="cd06261">
    <property type="entry name" value="TM_PBP2"/>
    <property type="match status" value="1"/>
</dbReference>
<evidence type="ECO:0000256" key="7">
    <source>
        <dbReference type="RuleBase" id="RU363032"/>
    </source>
</evidence>
<dbReference type="InterPro" id="IPR002372">
    <property type="entry name" value="PQQ_rpt_dom"/>
</dbReference>